<feature type="compositionally biased region" description="Basic and acidic residues" evidence="15">
    <location>
        <begin position="645"/>
        <end position="671"/>
    </location>
</feature>
<feature type="transmembrane region" description="Helical" evidence="14">
    <location>
        <begin position="132"/>
        <end position="153"/>
    </location>
</feature>
<evidence type="ECO:0000256" key="8">
    <source>
        <dbReference type="ARBA" id="ARBA00022833"/>
    </source>
</evidence>
<evidence type="ECO:0000256" key="10">
    <source>
        <dbReference type="ARBA" id="ARBA00022989"/>
    </source>
</evidence>
<evidence type="ECO:0000313" key="18">
    <source>
        <dbReference type="Proteomes" id="UP000295681"/>
    </source>
</evidence>
<dbReference type="PANTHER" id="PTHR43655">
    <property type="entry name" value="ATP-DEPENDENT PROTEASE"/>
    <property type="match status" value="1"/>
</dbReference>
<dbReference type="Pfam" id="PF01434">
    <property type="entry name" value="Peptidase_M41"/>
    <property type="match status" value="1"/>
</dbReference>
<dbReference type="SUPFAM" id="SSF140990">
    <property type="entry name" value="FtsH protease domain-like"/>
    <property type="match status" value="1"/>
</dbReference>
<dbReference type="InterPro" id="IPR050928">
    <property type="entry name" value="ATP-dep_Zn_Metalloprotease"/>
</dbReference>
<feature type="binding site" evidence="14">
    <location>
        <position position="453"/>
    </location>
    <ligand>
        <name>Zn(2+)</name>
        <dbReference type="ChEBI" id="CHEBI:29105"/>
        <note>catalytic</note>
    </ligand>
</feature>
<organism evidence="17 18">
    <name type="scientific">Leuconostoc fallax</name>
    <dbReference type="NCBI Taxonomy" id="1251"/>
    <lineage>
        <taxon>Bacteria</taxon>
        <taxon>Bacillati</taxon>
        <taxon>Bacillota</taxon>
        <taxon>Bacilli</taxon>
        <taxon>Lactobacillales</taxon>
        <taxon>Lactobacillaceae</taxon>
        <taxon>Leuconostoc</taxon>
    </lineage>
</organism>
<dbReference type="PANTHER" id="PTHR43655:SF2">
    <property type="entry name" value="AFG3 LIKE MATRIX AAA PEPTIDASE SUBUNIT 2, ISOFORM A"/>
    <property type="match status" value="1"/>
</dbReference>
<dbReference type="InterPro" id="IPR000642">
    <property type="entry name" value="Peptidase_M41"/>
</dbReference>
<evidence type="ECO:0000256" key="5">
    <source>
        <dbReference type="ARBA" id="ARBA00022723"/>
    </source>
</evidence>
<dbReference type="GO" id="GO:0006508">
    <property type="term" value="P:proteolysis"/>
    <property type="evidence" value="ECO:0007669"/>
    <property type="project" value="UniProtKB-KW"/>
</dbReference>
<feature type="binding site" evidence="14">
    <location>
        <begin position="227"/>
        <end position="234"/>
    </location>
    <ligand>
        <name>ATP</name>
        <dbReference type="ChEBI" id="CHEBI:30616"/>
    </ligand>
</feature>
<dbReference type="InterPro" id="IPR005936">
    <property type="entry name" value="FtsH"/>
</dbReference>
<dbReference type="GO" id="GO:0030163">
    <property type="term" value="P:protein catabolic process"/>
    <property type="evidence" value="ECO:0007669"/>
    <property type="project" value="UniProtKB-UniRule"/>
</dbReference>
<dbReference type="GO" id="GO:0005524">
    <property type="term" value="F:ATP binding"/>
    <property type="evidence" value="ECO:0007669"/>
    <property type="project" value="UniProtKB-UniRule"/>
</dbReference>
<evidence type="ECO:0000256" key="3">
    <source>
        <dbReference type="ARBA" id="ARBA00022670"/>
    </source>
</evidence>
<evidence type="ECO:0000256" key="13">
    <source>
        <dbReference type="ARBA" id="ARBA00061570"/>
    </source>
</evidence>
<keyword evidence="11 14" id="KW-0482">Metalloprotease</keyword>
<feature type="binding site" evidence="14">
    <location>
        <position position="525"/>
    </location>
    <ligand>
        <name>Zn(2+)</name>
        <dbReference type="ChEBI" id="CHEBI:29105"/>
        <note>catalytic</note>
    </ligand>
</feature>
<evidence type="ECO:0000256" key="15">
    <source>
        <dbReference type="SAM" id="MobiDB-lite"/>
    </source>
</evidence>
<keyword evidence="7 14" id="KW-0378">Hydrolase</keyword>
<dbReference type="SMART" id="SM00382">
    <property type="entry name" value="AAA"/>
    <property type="match status" value="1"/>
</dbReference>
<comment type="function">
    <text evidence="14">Acts as a processive, ATP-dependent zinc metallopeptidase for both cytoplasmic and membrane proteins. Plays a role in the quality control of integral membrane proteins.</text>
</comment>
<evidence type="ECO:0000256" key="2">
    <source>
        <dbReference type="ARBA" id="ARBA00010044"/>
    </source>
</evidence>
<reference evidence="17 18" key="1">
    <citation type="journal article" date="2019" name="Appl. Microbiol. Biotechnol.">
        <title>Uncovering carbohydrate metabolism through a genotype-phenotype association study of 56 lactic acid bacteria genomes.</title>
        <authorList>
            <person name="Buron-Moles G."/>
            <person name="Chailyan A."/>
            <person name="Dolejs I."/>
            <person name="Forster J."/>
            <person name="Miks M.H."/>
        </authorList>
    </citation>
    <scope>NUCLEOTIDE SEQUENCE [LARGE SCALE GENOMIC DNA]</scope>
    <source>
        <strain evidence="17 18">ATCC 700006</strain>
    </source>
</reference>
<dbReference type="FunFam" id="1.20.58.760:FF:000001">
    <property type="entry name" value="ATP-dependent zinc metalloprotease FtsH"/>
    <property type="match status" value="1"/>
</dbReference>
<keyword evidence="8 14" id="KW-0862">Zinc</keyword>
<comment type="similarity">
    <text evidence="13 14">In the central section; belongs to the AAA ATPase family.</text>
</comment>
<comment type="caution">
    <text evidence="17">The sequence shown here is derived from an EMBL/GenBank/DDBJ whole genome shotgun (WGS) entry which is preliminary data.</text>
</comment>
<sequence>MNNNRRGGFIRSSLFYIIVFLAVVGMIYGLFGNDKTSSKTITSSEFIKALDRGQIKNITVQPGNSIYNITGTYKKAQTVNQDRGWNVLQQKQRVTKFTTTLLPNDSSLKEVTEISKDTNTDVTTKQAETSGFWVNLLVTLVPTLLLVGVFYLMMSQAGGKGGQGGMMSFGKSKAKPSDPKDNKVRFADVAGAEEEKQELVEVVEFLKAPKKFVNLGARIPKGVLLEGPPGTGKTLLAKAVAGEARVPFFSMSGSDFVEMFVGVGASRVRDLFENAKKAAPAIIFIDEIDAVGRRRGTGMGGGNDEREQTLNQILIEMDGFEGSEGVIILASTNRSDVLDPALLRSGRFDRKILIGAPDVKGREAILNVHAKNKPLADDVNLKMIAQQTPGYVGADLENLLNEAALLAARRNKKAIDAADIDEAEDRIFQGPAKTNRGMSESERRTTAFHEAGHALVGLVKSEANIVRKVTIVPRGRIGGYALMTPKADRYNLKYSEAKEQLAGLMGGRAAEIAMFNEASSGASNDFQQATGLARQMVTAFGMSGKLGMVQLEGNASVGYAETAGNRSYSEETSRLIDEEVRRLSSEAFDDAIEIIKMHKDKLTEIAEALLEVETLDEKQIRDIYETGQFTRKVSQDDNDVARASSFEEAKAAADAKDSESEEQYHDQKDDDQQASDDASDNSGEKGQDESGPKSDEQSTHHDDK</sequence>
<gene>
    <name evidence="14" type="primary">ftsH</name>
    <name evidence="17" type="ORF">C5L23_001201</name>
</gene>
<dbReference type="SUPFAM" id="SSF52540">
    <property type="entry name" value="P-loop containing nucleoside triphosphate hydrolases"/>
    <property type="match status" value="1"/>
</dbReference>
<dbReference type="InterPro" id="IPR003593">
    <property type="entry name" value="AAA+_ATPase"/>
</dbReference>
<dbReference type="InterPro" id="IPR041569">
    <property type="entry name" value="AAA_lid_3"/>
</dbReference>
<feature type="active site" evidence="14">
    <location>
        <position position="450"/>
    </location>
</feature>
<dbReference type="EC" id="3.4.24.-" evidence="14"/>
<dbReference type="InterPro" id="IPR003959">
    <property type="entry name" value="ATPase_AAA_core"/>
</dbReference>
<accession>A0A4V6PJI2</accession>
<keyword evidence="9 14" id="KW-0067">ATP-binding</keyword>
<keyword evidence="4 14" id="KW-0812">Transmembrane</keyword>
<keyword evidence="10 14" id="KW-1133">Transmembrane helix</keyword>
<comment type="subunit">
    <text evidence="14">Homohexamer.</text>
</comment>
<keyword evidence="5 14" id="KW-0479">Metal-binding</keyword>
<dbReference type="Pfam" id="PF06480">
    <property type="entry name" value="FtsH_ext"/>
    <property type="match status" value="1"/>
</dbReference>
<dbReference type="HAMAP" id="MF_01458">
    <property type="entry name" value="FtsH"/>
    <property type="match status" value="1"/>
</dbReference>
<dbReference type="Gene3D" id="1.10.8.60">
    <property type="match status" value="1"/>
</dbReference>
<keyword evidence="6 14" id="KW-0547">Nucleotide-binding</keyword>
<evidence type="ECO:0000256" key="4">
    <source>
        <dbReference type="ARBA" id="ARBA00022692"/>
    </source>
</evidence>
<evidence type="ECO:0000313" key="17">
    <source>
        <dbReference type="EMBL" id="TDG69070.1"/>
    </source>
</evidence>
<dbReference type="Pfam" id="PF00004">
    <property type="entry name" value="AAA"/>
    <property type="match status" value="1"/>
</dbReference>
<comment type="cofactor">
    <cofactor evidence="14">
        <name>Zn(2+)</name>
        <dbReference type="ChEBI" id="CHEBI:29105"/>
    </cofactor>
    <text evidence="14">Binds 1 zinc ion per subunit.</text>
</comment>
<dbReference type="NCBIfam" id="TIGR01241">
    <property type="entry name" value="FtsH_fam"/>
    <property type="match status" value="1"/>
</dbReference>
<feature type="transmembrane region" description="Helical" evidence="14">
    <location>
        <begin position="12"/>
        <end position="31"/>
    </location>
</feature>
<dbReference type="GO" id="GO:0004222">
    <property type="term" value="F:metalloendopeptidase activity"/>
    <property type="evidence" value="ECO:0007669"/>
    <property type="project" value="InterPro"/>
</dbReference>
<feature type="domain" description="AAA+ ATPase" evidence="16">
    <location>
        <begin position="219"/>
        <end position="358"/>
    </location>
</feature>
<dbReference type="Gene3D" id="1.20.58.760">
    <property type="entry name" value="Peptidase M41"/>
    <property type="match status" value="1"/>
</dbReference>
<dbReference type="GO" id="GO:0005886">
    <property type="term" value="C:plasma membrane"/>
    <property type="evidence" value="ECO:0007669"/>
    <property type="project" value="UniProtKB-SubCell"/>
</dbReference>
<evidence type="ECO:0000259" key="16">
    <source>
        <dbReference type="SMART" id="SM00382"/>
    </source>
</evidence>
<evidence type="ECO:0000256" key="6">
    <source>
        <dbReference type="ARBA" id="ARBA00022741"/>
    </source>
</evidence>
<proteinExistence type="inferred from homology"/>
<dbReference type="GO" id="GO:0016887">
    <property type="term" value="F:ATP hydrolysis activity"/>
    <property type="evidence" value="ECO:0007669"/>
    <property type="project" value="UniProtKB-UniRule"/>
</dbReference>
<feature type="binding site" evidence="14">
    <location>
        <position position="449"/>
    </location>
    <ligand>
        <name>Zn(2+)</name>
        <dbReference type="ChEBI" id="CHEBI:29105"/>
        <note>catalytic</note>
    </ligand>
</feature>
<dbReference type="InterPro" id="IPR027417">
    <property type="entry name" value="P-loop_NTPase"/>
</dbReference>
<dbReference type="CDD" id="cd19501">
    <property type="entry name" value="RecA-like_FtsH"/>
    <property type="match status" value="1"/>
</dbReference>
<keyword evidence="12 14" id="KW-0472">Membrane</keyword>
<dbReference type="EMBL" id="PUFI01000007">
    <property type="protein sequence ID" value="TDG69070.1"/>
    <property type="molecule type" value="Genomic_DNA"/>
</dbReference>
<comment type="subcellular location">
    <subcellularLocation>
        <location evidence="14">Cell membrane</location>
        <topology evidence="14">Multi-pass membrane protein</topology>
        <orientation evidence="14">Cytoplasmic side</orientation>
    </subcellularLocation>
    <subcellularLocation>
        <location evidence="1">Membrane</location>
    </subcellularLocation>
</comment>
<dbReference type="Pfam" id="PF17862">
    <property type="entry name" value="AAA_lid_3"/>
    <property type="match status" value="1"/>
</dbReference>
<name>A0A4V6PJI2_9LACO</name>
<evidence type="ECO:0000256" key="12">
    <source>
        <dbReference type="ARBA" id="ARBA00023136"/>
    </source>
</evidence>
<comment type="similarity">
    <text evidence="2 14">In the C-terminal section; belongs to the peptidase M41 family.</text>
</comment>
<dbReference type="InterPro" id="IPR011546">
    <property type="entry name" value="Pept_M41_FtsH_extracell"/>
</dbReference>
<dbReference type="FunFam" id="3.40.50.300:FF:000001">
    <property type="entry name" value="ATP-dependent zinc metalloprotease FtsH"/>
    <property type="match status" value="1"/>
</dbReference>
<feature type="region of interest" description="Disordered" evidence="15">
    <location>
        <begin position="634"/>
        <end position="704"/>
    </location>
</feature>
<dbReference type="FunFam" id="1.10.8.60:FF:000001">
    <property type="entry name" value="ATP-dependent zinc metalloprotease FtsH"/>
    <property type="match status" value="1"/>
</dbReference>
<evidence type="ECO:0000256" key="9">
    <source>
        <dbReference type="ARBA" id="ARBA00022840"/>
    </source>
</evidence>
<dbReference type="Gene3D" id="3.40.50.300">
    <property type="entry name" value="P-loop containing nucleotide triphosphate hydrolases"/>
    <property type="match status" value="1"/>
</dbReference>
<dbReference type="GO" id="GO:0008270">
    <property type="term" value="F:zinc ion binding"/>
    <property type="evidence" value="ECO:0007669"/>
    <property type="project" value="UniProtKB-UniRule"/>
</dbReference>
<feature type="region of interest" description="Disordered" evidence="15">
    <location>
        <begin position="163"/>
        <end position="182"/>
    </location>
</feature>
<dbReference type="RefSeq" id="WP_010007510.1">
    <property type="nucleotide sequence ID" value="NZ_JAGYGP010000004.1"/>
</dbReference>
<keyword evidence="14" id="KW-1003">Cell membrane</keyword>
<evidence type="ECO:0000256" key="7">
    <source>
        <dbReference type="ARBA" id="ARBA00022801"/>
    </source>
</evidence>
<feature type="compositionally biased region" description="Basic and acidic residues" evidence="15">
    <location>
        <begin position="682"/>
        <end position="704"/>
    </location>
</feature>
<dbReference type="STRING" id="907931.GCA_000165675_01164"/>
<dbReference type="AlphaFoldDB" id="A0A4V6PJI2"/>
<evidence type="ECO:0000256" key="1">
    <source>
        <dbReference type="ARBA" id="ARBA00004370"/>
    </source>
</evidence>
<evidence type="ECO:0000256" key="11">
    <source>
        <dbReference type="ARBA" id="ARBA00023049"/>
    </source>
</evidence>
<keyword evidence="18" id="KW-1185">Reference proteome</keyword>
<dbReference type="InterPro" id="IPR037219">
    <property type="entry name" value="Peptidase_M41-like"/>
</dbReference>
<dbReference type="Proteomes" id="UP000295681">
    <property type="component" value="Unassembled WGS sequence"/>
</dbReference>
<dbReference type="GO" id="GO:0004176">
    <property type="term" value="F:ATP-dependent peptidase activity"/>
    <property type="evidence" value="ECO:0007669"/>
    <property type="project" value="InterPro"/>
</dbReference>
<protein>
    <recommendedName>
        <fullName evidence="14">ATP-dependent zinc metalloprotease FtsH</fullName>
        <ecNumber evidence="14">3.4.24.-</ecNumber>
    </recommendedName>
</protein>
<keyword evidence="3 14" id="KW-0645">Protease</keyword>
<evidence type="ECO:0000256" key="14">
    <source>
        <dbReference type="HAMAP-Rule" id="MF_01458"/>
    </source>
</evidence>